<keyword evidence="6 11" id="KW-0798">TonB box</keyword>
<evidence type="ECO:0000256" key="6">
    <source>
        <dbReference type="ARBA" id="ARBA00023077"/>
    </source>
</evidence>
<organism evidence="15 16">
    <name type="scientific">Acetobacter malorum DSM 14337</name>
    <dbReference type="NCBI Taxonomy" id="1307910"/>
    <lineage>
        <taxon>Bacteria</taxon>
        <taxon>Pseudomonadati</taxon>
        <taxon>Pseudomonadota</taxon>
        <taxon>Alphaproteobacteria</taxon>
        <taxon>Acetobacterales</taxon>
        <taxon>Acetobacteraceae</taxon>
        <taxon>Acetobacter</taxon>
    </lineage>
</organism>
<reference evidence="15" key="1">
    <citation type="submission" date="2013-04" db="EMBL/GenBank/DDBJ databases">
        <title>The genome sequencing project of 58 acetic acid bacteria.</title>
        <authorList>
            <person name="Okamoto-Kainuma A."/>
            <person name="Ishikawa M."/>
            <person name="Umino S."/>
            <person name="Koizumi Y."/>
            <person name="Shiwa Y."/>
            <person name="Yoshikawa H."/>
            <person name="Matsutani M."/>
            <person name="Matsushita K."/>
        </authorList>
    </citation>
    <scope>NUCLEOTIDE SEQUENCE</scope>
    <source>
        <strain evidence="15">DSM 14337</strain>
    </source>
</reference>
<evidence type="ECO:0000256" key="1">
    <source>
        <dbReference type="ARBA" id="ARBA00004571"/>
    </source>
</evidence>
<dbReference type="Pfam" id="PF00593">
    <property type="entry name" value="TonB_dep_Rec_b-barrel"/>
    <property type="match status" value="1"/>
</dbReference>
<feature type="domain" description="TonB-dependent receptor-like beta-barrel" evidence="13">
    <location>
        <begin position="316"/>
        <end position="662"/>
    </location>
</feature>
<dbReference type="Gene3D" id="2.170.130.10">
    <property type="entry name" value="TonB-dependent receptor, plug domain"/>
    <property type="match status" value="1"/>
</dbReference>
<keyword evidence="9 10" id="KW-0998">Cell outer membrane</keyword>
<keyword evidence="5 10" id="KW-0812">Transmembrane</keyword>
<dbReference type="CDD" id="cd01347">
    <property type="entry name" value="ligand_gated_channel"/>
    <property type="match status" value="1"/>
</dbReference>
<dbReference type="PANTHER" id="PTHR32552">
    <property type="entry name" value="FERRICHROME IRON RECEPTOR-RELATED"/>
    <property type="match status" value="1"/>
</dbReference>
<evidence type="ECO:0000256" key="5">
    <source>
        <dbReference type="ARBA" id="ARBA00022692"/>
    </source>
</evidence>
<accession>A0ABQ0PQ47</accession>
<evidence type="ECO:0000313" key="16">
    <source>
        <dbReference type="Proteomes" id="UP001065047"/>
    </source>
</evidence>
<evidence type="ECO:0000256" key="9">
    <source>
        <dbReference type="ARBA" id="ARBA00023237"/>
    </source>
</evidence>
<dbReference type="Proteomes" id="UP001065047">
    <property type="component" value="Unassembled WGS sequence"/>
</dbReference>
<evidence type="ECO:0000256" key="7">
    <source>
        <dbReference type="ARBA" id="ARBA00023136"/>
    </source>
</evidence>
<dbReference type="InterPro" id="IPR000531">
    <property type="entry name" value="Beta-barrel_TonB"/>
</dbReference>
<evidence type="ECO:0000259" key="13">
    <source>
        <dbReference type="Pfam" id="PF00593"/>
    </source>
</evidence>
<dbReference type="EMBL" id="BAPF01000015">
    <property type="protein sequence ID" value="GBQ78006.1"/>
    <property type="molecule type" value="Genomic_DNA"/>
</dbReference>
<comment type="subcellular location">
    <subcellularLocation>
        <location evidence="1 10">Cell outer membrane</location>
        <topology evidence="1 10">Multi-pass membrane protein</topology>
    </subcellularLocation>
</comment>
<dbReference type="GeneID" id="29557948"/>
<keyword evidence="16" id="KW-1185">Reference proteome</keyword>
<dbReference type="InterPro" id="IPR012910">
    <property type="entry name" value="Plug_dom"/>
</dbReference>
<dbReference type="PROSITE" id="PS52016">
    <property type="entry name" value="TONB_DEPENDENT_REC_3"/>
    <property type="match status" value="1"/>
</dbReference>
<evidence type="ECO:0000256" key="2">
    <source>
        <dbReference type="ARBA" id="ARBA00009810"/>
    </source>
</evidence>
<evidence type="ECO:0000256" key="10">
    <source>
        <dbReference type="PROSITE-ProRule" id="PRU01360"/>
    </source>
</evidence>
<comment type="caution">
    <text evidence="15">The sequence shown here is derived from an EMBL/GenBank/DDBJ whole genome shotgun (WGS) entry which is preliminary data.</text>
</comment>
<dbReference type="Gene3D" id="2.40.170.20">
    <property type="entry name" value="TonB-dependent receptor, beta-barrel domain"/>
    <property type="match status" value="1"/>
</dbReference>
<protein>
    <submittedName>
        <fullName evidence="15">TonB-dependent receptor</fullName>
    </submittedName>
</protein>
<keyword evidence="7 10" id="KW-0472">Membrane</keyword>
<evidence type="ECO:0000256" key="11">
    <source>
        <dbReference type="RuleBase" id="RU003357"/>
    </source>
</evidence>
<dbReference type="InterPro" id="IPR037066">
    <property type="entry name" value="Plug_dom_sf"/>
</dbReference>
<dbReference type="Pfam" id="PF07715">
    <property type="entry name" value="Plug"/>
    <property type="match status" value="1"/>
</dbReference>
<evidence type="ECO:0000256" key="8">
    <source>
        <dbReference type="ARBA" id="ARBA00023170"/>
    </source>
</evidence>
<dbReference type="NCBIfam" id="TIGR01783">
    <property type="entry name" value="TonB-siderophor"/>
    <property type="match status" value="1"/>
</dbReference>
<dbReference type="PANTHER" id="PTHR32552:SF82">
    <property type="entry name" value="FCUA PROTEIN"/>
    <property type="match status" value="1"/>
</dbReference>
<dbReference type="InterPro" id="IPR036942">
    <property type="entry name" value="Beta-barrel_TonB_sf"/>
</dbReference>
<evidence type="ECO:0000259" key="14">
    <source>
        <dbReference type="Pfam" id="PF07715"/>
    </source>
</evidence>
<evidence type="ECO:0000256" key="12">
    <source>
        <dbReference type="SAM" id="MobiDB-lite"/>
    </source>
</evidence>
<comment type="similarity">
    <text evidence="2 10 11">Belongs to the TonB-dependent receptor family.</text>
</comment>
<dbReference type="SUPFAM" id="SSF56935">
    <property type="entry name" value="Porins"/>
    <property type="match status" value="1"/>
</dbReference>
<gene>
    <name evidence="15" type="ORF">AA14337_0989</name>
</gene>
<evidence type="ECO:0000256" key="4">
    <source>
        <dbReference type="ARBA" id="ARBA00022452"/>
    </source>
</evidence>
<dbReference type="RefSeq" id="WP_061506515.1">
    <property type="nucleotide sequence ID" value="NZ_BAPF01000015.1"/>
</dbReference>
<sequence length="691" mass="75539">MHKKKDKVQAKSEYSVPSASERQLDESIEVKGSSRKFNADIVQIGTFRNQSIMDTPMTVTVLTRALLDAQGAQTVTDAMRDVAGVISSSTSPITAPNFMARGVQIQARTNYRLNGTLPIIALSPIMLENKERAEVLKGVSALYYGFTTPSAIANFVTKRAGSRPVTVVSLTGDSQGSYGGGVDLGREFGARKQFGARINGYASNVGTTVNGVTGNRWLVSGAFDWRPTDRLSFKLDIEHSKEETYEPGGITVPAAVDGRITLPRIPSIHNRYAAKDAPYNAWATNVLGRMDYAIWKDWAFRVEGGIARTRRQRAISNVSNVDLATGWGTNTTTYAGDQDYYNLNVRTELSGSVKTGFIRHELLFGYNRNAQVQDDQNRTNYKSFRQNIYNPIDMDFDALSATGSTETYGSTNTDTGYYMMDRAEFLKYFTLIGGVRYETYETYTPHTNSDYTVKKVTPIGSLVVRPTKQSSLYGSYIQGLESAGTAPDSAVNAGTILSPVTSSQYEFGARYKVKEALISLAYFHIDRGLAYANQDNVYVVNGRAIHKGVELSIQGSVTHELSISVSGTWTHAVQAQTGNAAQNGKSVIGVPDYALSAFAEYRPDFLPDLGLNAGVYYVGRRSADSLGRAYVPDYVTLSLGANYRLQLPSGQTVTFRANGNNVTNTRYWSNADTVLFVGSGATANFSASFSF</sequence>
<keyword evidence="3 10" id="KW-0813">Transport</keyword>
<keyword evidence="4 10" id="KW-1134">Transmembrane beta strand</keyword>
<evidence type="ECO:0000313" key="15">
    <source>
        <dbReference type="EMBL" id="GBQ78006.1"/>
    </source>
</evidence>
<dbReference type="InterPro" id="IPR010105">
    <property type="entry name" value="TonB_sidphr_rcpt"/>
</dbReference>
<name>A0ABQ0PQ47_9PROT</name>
<keyword evidence="8 15" id="KW-0675">Receptor</keyword>
<feature type="region of interest" description="Disordered" evidence="12">
    <location>
        <begin position="1"/>
        <end position="27"/>
    </location>
</feature>
<feature type="domain" description="TonB-dependent receptor plug" evidence="14">
    <location>
        <begin position="52"/>
        <end position="147"/>
    </location>
</feature>
<evidence type="ECO:0000256" key="3">
    <source>
        <dbReference type="ARBA" id="ARBA00022448"/>
    </source>
</evidence>
<proteinExistence type="inferred from homology"/>
<dbReference type="InterPro" id="IPR039426">
    <property type="entry name" value="TonB-dep_rcpt-like"/>
</dbReference>